<dbReference type="Gene3D" id="1.20.80.10">
    <property type="match status" value="1"/>
</dbReference>
<organism evidence="3 4">
    <name type="scientific">Streptomyces chartreusis</name>
    <dbReference type="NCBI Taxonomy" id="1969"/>
    <lineage>
        <taxon>Bacteria</taxon>
        <taxon>Bacillati</taxon>
        <taxon>Actinomycetota</taxon>
        <taxon>Actinomycetes</taxon>
        <taxon>Kitasatosporales</taxon>
        <taxon>Streptomycetaceae</taxon>
        <taxon>Streptomyces</taxon>
    </lineage>
</organism>
<evidence type="ECO:0000313" key="3">
    <source>
        <dbReference type="EMBL" id="QKZ23806.1"/>
    </source>
</evidence>
<protein>
    <submittedName>
        <fullName evidence="3">Acyl-CoA-binding protein</fullName>
    </submittedName>
</protein>
<dbReference type="InterPro" id="IPR000582">
    <property type="entry name" value="Acyl-CoA-binding_protein"/>
</dbReference>
<dbReference type="GO" id="GO:0006631">
    <property type="term" value="P:fatty acid metabolic process"/>
    <property type="evidence" value="ECO:0007669"/>
    <property type="project" value="TreeGrafter"/>
</dbReference>
<evidence type="ECO:0000256" key="1">
    <source>
        <dbReference type="ARBA" id="ARBA00023121"/>
    </source>
</evidence>
<dbReference type="SUPFAM" id="SSF47027">
    <property type="entry name" value="Acyl-CoA binding protein"/>
    <property type="match status" value="1"/>
</dbReference>
<keyword evidence="4" id="KW-1185">Reference proteome</keyword>
<dbReference type="GO" id="GO:0000062">
    <property type="term" value="F:fatty-acyl-CoA binding"/>
    <property type="evidence" value="ECO:0007669"/>
    <property type="project" value="InterPro"/>
</dbReference>
<name>A0A7H8TJV4_STRCX</name>
<dbReference type="AlphaFoldDB" id="A0A7H8TJV4"/>
<dbReference type="PRINTS" id="PR00689">
    <property type="entry name" value="ACOABINDINGP"/>
</dbReference>
<dbReference type="PANTHER" id="PTHR23310:SF62">
    <property type="entry name" value="ACYL-COA BINDING PROTEIN 1, ISOFORM A"/>
    <property type="match status" value="1"/>
</dbReference>
<feature type="domain" description="ACB" evidence="2">
    <location>
        <begin position="1"/>
        <end position="48"/>
    </location>
</feature>
<keyword evidence="1" id="KW-0446">Lipid-binding</keyword>
<reference evidence="3 4" key="1">
    <citation type="submission" date="2020-06" db="EMBL/GenBank/DDBJ databases">
        <title>Genome mining for natural products.</title>
        <authorList>
            <person name="Zhang B."/>
            <person name="Shi J."/>
            <person name="Ge H."/>
        </authorList>
    </citation>
    <scope>NUCLEOTIDE SEQUENCE [LARGE SCALE GENOMIC DNA]</scope>
    <source>
        <strain evidence="3 4">NA02069</strain>
    </source>
</reference>
<gene>
    <name evidence="3" type="ORF">HUT05_44500</name>
</gene>
<dbReference type="InterPro" id="IPR014352">
    <property type="entry name" value="FERM/acyl-CoA-bd_prot_sf"/>
</dbReference>
<proteinExistence type="predicted"/>
<sequence>MNTARPSLLDVAGKIRWDAWNELRGTSQEDARDRYVALALEVLEPVAADDAATAAKVDAIKNA</sequence>
<dbReference type="InterPro" id="IPR035984">
    <property type="entry name" value="Acyl-CoA-binding_sf"/>
</dbReference>
<evidence type="ECO:0000313" key="4">
    <source>
        <dbReference type="Proteomes" id="UP000509418"/>
    </source>
</evidence>
<dbReference type="PROSITE" id="PS51228">
    <property type="entry name" value="ACB_2"/>
    <property type="match status" value="1"/>
</dbReference>
<dbReference type="Pfam" id="PF00887">
    <property type="entry name" value="ACBP"/>
    <property type="match status" value="1"/>
</dbReference>
<dbReference type="PANTHER" id="PTHR23310">
    <property type="entry name" value="ACYL-COA-BINDING PROTEIN, ACBP"/>
    <property type="match status" value="1"/>
</dbReference>
<accession>A0A7H8TJV4</accession>
<evidence type="ECO:0000259" key="2">
    <source>
        <dbReference type="PROSITE" id="PS51228"/>
    </source>
</evidence>
<dbReference type="Proteomes" id="UP000509418">
    <property type="component" value="Chromosome"/>
</dbReference>
<dbReference type="EMBL" id="CP056041">
    <property type="protein sequence ID" value="QKZ23806.1"/>
    <property type="molecule type" value="Genomic_DNA"/>
</dbReference>